<evidence type="ECO:0000313" key="1">
    <source>
        <dbReference type="EMBL" id="MFC4766863.1"/>
    </source>
</evidence>
<reference evidence="2" key="1">
    <citation type="journal article" date="2019" name="Int. J. Syst. Evol. Microbiol.">
        <title>The Global Catalogue of Microorganisms (GCM) 10K type strain sequencing project: providing services to taxonomists for standard genome sequencing and annotation.</title>
        <authorList>
            <consortium name="The Broad Institute Genomics Platform"/>
            <consortium name="The Broad Institute Genome Sequencing Center for Infectious Disease"/>
            <person name="Wu L."/>
            <person name="Ma J."/>
        </authorList>
    </citation>
    <scope>NUCLEOTIDE SEQUENCE [LARGE SCALE GENOMIC DNA]</scope>
    <source>
        <strain evidence="2">WYCCWR 12678</strain>
    </source>
</reference>
<protein>
    <submittedName>
        <fullName evidence="1">Iron-sulfur cluster assembly accessory protein</fullName>
    </submittedName>
</protein>
<evidence type="ECO:0000313" key="2">
    <source>
        <dbReference type="Proteomes" id="UP001596002"/>
    </source>
</evidence>
<dbReference type="SUPFAM" id="SSF89360">
    <property type="entry name" value="HesB-like domain"/>
    <property type="match status" value="1"/>
</dbReference>
<name>A0ABV9PZ07_9BACL</name>
<dbReference type="RefSeq" id="WP_380024755.1">
    <property type="nucleotide sequence ID" value="NZ_JBHSHC010000033.1"/>
</dbReference>
<dbReference type="InterPro" id="IPR035903">
    <property type="entry name" value="HesB-like_dom_sf"/>
</dbReference>
<accession>A0ABV9PZ07</accession>
<dbReference type="Gene3D" id="2.60.300.12">
    <property type="entry name" value="HesB-like domain"/>
    <property type="match status" value="1"/>
</dbReference>
<proteinExistence type="predicted"/>
<comment type="caution">
    <text evidence="1">The sequence shown here is derived from an EMBL/GenBank/DDBJ whole genome shotgun (WGS) entry which is preliminary data.</text>
</comment>
<organism evidence="1 2">
    <name type="scientific">Effusibacillus consociatus</name>
    <dbReference type="NCBI Taxonomy" id="1117041"/>
    <lineage>
        <taxon>Bacteria</taxon>
        <taxon>Bacillati</taxon>
        <taxon>Bacillota</taxon>
        <taxon>Bacilli</taxon>
        <taxon>Bacillales</taxon>
        <taxon>Alicyclobacillaceae</taxon>
        <taxon>Effusibacillus</taxon>
    </lineage>
</organism>
<gene>
    <name evidence="1" type="ORF">ACFO8Q_05715</name>
</gene>
<dbReference type="Proteomes" id="UP001596002">
    <property type="component" value="Unassembled WGS sequence"/>
</dbReference>
<keyword evidence="2" id="KW-1185">Reference proteome</keyword>
<dbReference type="EMBL" id="JBHSHC010000033">
    <property type="protein sequence ID" value="MFC4766863.1"/>
    <property type="molecule type" value="Genomic_DNA"/>
</dbReference>
<sequence length="101" mass="11415">MAEVTFNKLAIRKMQEVLNGPEAAGQMVRLMVDHVHGDHAHYGITLSKKTANDEVVDVGGIEVLLDRKQLDWLDGVEVKYLLYPKEGWKITNPKKSNYGDH</sequence>